<reference evidence="2" key="1">
    <citation type="submission" date="2021-07" db="EMBL/GenBank/DDBJ databases">
        <authorList>
            <person name="Catto M.A."/>
            <person name="Jacobson A."/>
            <person name="Kennedy G."/>
            <person name="Labadie P."/>
            <person name="Hunt B.G."/>
            <person name="Srinivasan R."/>
        </authorList>
    </citation>
    <scope>NUCLEOTIDE SEQUENCE</scope>
    <source>
        <strain evidence="2">PL_HMW_Pooled</strain>
        <tissue evidence="2">Head</tissue>
    </source>
</reference>
<sequence length="221" mass="23247">MSATGEVQPRVEFDLSSKVDLSDSMGTYFKSSFAKSMALSSDQQSKSLDCSALNASLRARADTEFGLAAARGRGGPGPGPVPGVDRDCTAKVRRDSCIPRGGPPAQARPAQPAQHQGAVATRTKEVSVSASRGRGRRPNTCRQRLAGPTCPCPRPDVPDMILGPALTSSGAPRPAPPRTGLRAGAAYPPRFVFREPGGRSGLLLDDDVVPHASRPVWETFT</sequence>
<evidence type="ECO:0000313" key="2">
    <source>
        <dbReference type="EMBL" id="KAK3921189.1"/>
    </source>
</evidence>
<comment type="caution">
    <text evidence="2">The sequence shown here is derived from an EMBL/GenBank/DDBJ whole genome shotgun (WGS) entry which is preliminary data.</text>
</comment>
<proteinExistence type="predicted"/>
<feature type="region of interest" description="Disordered" evidence="1">
    <location>
        <begin position="94"/>
        <end position="184"/>
    </location>
</feature>
<evidence type="ECO:0000256" key="1">
    <source>
        <dbReference type="SAM" id="MobiDB-lite"/>
    </source>
</evidence>
<accession>A0AAE1HH14</accession>
<name>A0AAE1HH14_9NEOP</name>
<dbReference type="EMBL" id="JAHWGI010001033">
    <property type="protein sequence ID" value="KAK3921189.1"/>
    <property type="molecule type" value="Genomic_DNA"/>
</dbReference>
<protein>
    <submittedName>
        <fullName evidence="2">Uncharacterized protein</fullName>
    </submittedName>
</protein>
<gene>
    <name evidence="2" type="ORF">KUF71_010404</name>
</gene>
<feature type="compositionally biased region" description="Low complexity" evidence="1">
    <location>
        <begin position="99"/>
        <end position="118"/>
    </location>
</feature>
<dbReference type="AlphaFoldDB" id="A0AAE1HH14"/>
<feature type="region of interest" description="Disordered" evidence="1">
    <location>
        <begin position="68"/>
        <end position="87"/>
    </location>
</feature>
<keyword evidence="3" id="KW-1185">Reference proteome</keyword>
<evidence type="ECO:0000313" key="3">
    <source>
        <dbReference type="Proteomes" id="UP001219518"/>
    </source>
</evidence>
<organism evidence="2 3">
    <name type="scientific">Frankliniella fusca</name>
    <dbReference type="NCBI Taxonomy" id="407009"/>
    <lineage>
        <taxon>Eukaryota</taxon>
        <taxon>Metazoa</taxon>
        <taxon>Ecdysozoa</taxon>
        <taxon>Arthropoda</taxon>
        <taxon>Hexapoda</taxon>
        <taxon>Insecta</taxon>
        <taxon>Pterygota</taxon>
        <taxon>Neoptera</taxon>
        <taxon>Paraneoptera</taxon>
        <taxon>Thysanoptera</taxon>
        <taxon>Terebrantia</taxon>
        <taxon>Thripoidea</taxon>
        <taxon>Thripidae</taxon>
        <taxon>Frankliniella</taxon>
    </lineage>
</organism>
<reference evidence="2" key="2">
    <citation type="journal article" date="2023" name="BMC Genomics">
        <title>Pest status, molecular evolution, and epigenetic factors derived from the genome assembly of Frankliniella fusca, a thysanopteran phytovirus vector.</title>
        <authorList>
            <person name="Catto M.A."/>
            <person name="Labadie P.E."/>
            <person name="Jacobson A.L."/>
            <person name="Kennedy G.G."/>
            <person name="Srinivasan R."/>
            <person name="Hunt B.G."/>
        </authorList>
    </citation>
    <scope>NUCLEOTIDE SEQUENCE</scope>
    <source>
        <strain evidence="2">PL_HMW_Pooled</strain>
    </source>
</reference>
<dbReference type="Proteomes" id="UP001219518">
    <property type="component" value="Unassembled WGS sequence"/>
</dbReference>